<accession>A0A316UCF6</accession>
<dbReference type="Proteomes" id="UP000245942">
    <property type="component" value="Unassembled WGS sequence"/>
</dbReference>
<protein>
    <submittedName>
        <fullName evidence="2">Uncharacterized protein</fullName>
    </submittedName>
</protein>
<evidence type="ECO:0000256" key="1">
    <source>
        <dbReference type="SAM" id="MobiDB-lite"/>
    </source>
</evidence>
<dbReference type="GeneID" id="37010968"/>
<proteinExistence type="predicted"/>
<feature type="compositionally biased region" description="Polar residues" evidence="1">
    <location>
        <begin position="1"/>
        <end position="18"/>
    </location>
</feature>
<reference evidence="2 3" key="1">
    <citation type="journal article" date="2018" name="Mol. Biol. Evol.">
        <title>Broad Genomic Sampling Reveals a Smut Pathogenic Ancestry of the Fungal Clade Ustilaginomycotina.</title>
        <authorList>
            <person name="Kijpornyongpan T."/>
            <person name="Mondo S.J."/>
            <person name="Barry K."/>
            <person name="Sandor L."/>
            <person name="Lee J."/>
            <person name="Lipzen A."/>
            <person name="Pangilinan J."/>
            <person name="LaButti K."/>
            <person name="Hainaut M."/>
            <person name="Henrissat B."/>
            <person name="Grigoriev I.V."/>
            <person name="Spatafora J.W."/>
            <person name="Aime M.C."/>
        </authorList>
    </citation>
    <scope>NUCLEOTIDE SEQUENCE [LARGE SCALE GENOMIC DNA]</scope>
    <source>
        <strain evidence="2 3">MCA 4718</strain>
    </source>
</reference>
<name>A0A316UCF6_9BASI</name>
<organism evidence="2 3">
    <name type="scientific">Pseudomicrostroma glucosiphilum</name>
    <dbReference type="NCBI Taxonomy" id="1684307"/>
    <lineage>
        <taxon>Eukaryota</taxon>
        <taxon>Fungi</taxon>
        <taxon>Dikarya</taxon>
        <taxon>Basidiomycota</taxon>
        <taxon>Ustilaginomycotina</taxon>
        <taxon>Exobasidiomycetes</taxon>
        <taxon>Microstromatales</taxon>
        <taxon>Microstromatales incertae sedis</taxon>
        <taxon>Pseudomicrostroma</taxon>
    </lineage>
</organism>
<gene>
    <name evidence="2" type="ORF">BCV69DRAFT_131821</name>
</gene>
<dbReference type="EMBL" id="KZ819323">
    <property type="protein sequence ID" value="PWN22083.1"/>
    <property type="molecule type" value="Genomic_DNA"/>
</dbReference>
<sequence length="255" mass="27566">MHRSPLSGSGSPVQSNPWAASAGTAPRSCHHHGRPPPSSPRDYECPSCPCPLPGNLCTSSFTSSPSLYYSGLRYHSPSSYNARSVPCFLGFICANTRNSQLRTQGFNDGHFHLQPIRILGVSRAATSAPALHCLLYSRTARSYCALKSPHLHPNSPALQCKSNRQGQTIAISFRGITFSRGGLRLSSGTAVPVLVSPEAPRLRSSRPDISRRQSSQQLVCSIAGIKRRPAQDAPNVFARTPPTTSYHPYTAFPDV</sequence>
<evidence type="ECO:0000313" key="3">
    <source>
        <dbReference type="Proteomes" id="UP000245942"/>
    </source>
</evidence>
<dbReference type="AlphaFoldDB" id="A0A316UCF6"/>
<feature type="region of interest" description="Disordered" evidence="1">
    <location>
        <begin position="1"/>
        <end position="36"/>
    </location>
</feature>
<evidence type="ECO:0000313" key="2">
    <source>
        <dbReference type="EMBL" id="PWN22083.1"/>
    </source>
</evidence>
<keyword evidence="3" id="KW-1185">Reference proteome</keyword>
<dbReference type="RefSeq" id="XP_025349243.1">
    <property type="nucleotide sequence ID" value="XM_025489234.1"/>
</dbReference>